<dbReference type="InterPro" id="IPR029016">
    <property type="entry name" value="GAF-like_dom_sf"/>
</dbReference>
<evidence type="ECO:0000313" key="4">
    <source>
        <dbReference type="Proteomes" id="UP000050668"/>
    </source>
</evidence>
<dbReference type="InterPro" id="IPR003018">
    <property type="entry name" value="GAF"/>
</dbReference>
<dbReference type="Pfam" id="PF13556">
    <property type="entry name" value="HTH_30"/>
    <property type="match status" value="1"/>
</dbReference>
<dbReference type="Gene3D" id="3.30.450.40">
    <property type="match status" value="1"/>
</dbReference>
<keyword evidence="4" id="KW-1185">Reference proteome</keyword>
<dbReference type="PANTHER" id="PTHR33744">
    <property type="entry name" value="CARBOHYDRATE DIACID REGULATOR"/>
    <property type="match status" value="1"/>
</dbReference>
<dbReference type="SMART" id="SM00065">
    <property type="entry name" value="GAF"/>
    <property type="match status" value="1"/>
</dbReference>
<dbReference type="PANTHER" id="PTHR33744:SF1">
    <property type="entry name" value="DNA-BINDING TRANSCRIPTIONAL ACTIVATOR ADER"/>
    <property type="match status" value="1"/>
</dbReference>
<dbReference type="SUPFAM" id="SSF55781">
    <property type="entry name" value="GAF domain-like"/>
    <property type="match status" value="1"/>
</dbReference>
<dbReference type="InterPro" id="IPR042070">
    <property type="entry name" value="PucR_C-HTH_sf"/>
</dbReference>
<proteinExistence type="inferred from homology"/>
<name>A0ABR5K1M5_9BACI</name>
<dbReference type="Pfam" id="PF17853">
    <property type="entry name" value="GGDEF_2"/>
    <property type="match status" value="1"/>
</dbReference>
<dbReference type="InterPro" id="IPR051448">
    <property type="entry name" value="CdaR-like_regulators"/>
</dbReference>
<reference evidence="4" key="1">
    <citation type="submission" date="2015-07" db="EMBL/GenBank/DDBJ databases">
        <title>Fjat-14205 dsm 2895.</title>
        <authorList>
            <person name="Liu B."/>
            <person name="Wang J."/>
            <person name="Zhu Y."/>
            <person name="Liu G."/>
            <person name="Chen Q."/>
            <person name="Chen Z."/>
            <person name="Lan J."/>
            <person name="Che J."/>
            <person name="Ge C."/>
            <person name="Shi H."/>
            <person name="Pan Z."/>
            <person name="Liu X."/>
        </authorList>
    </citation>
    <scope>NUCLEOTIDE SEQUENCE [LARGE SCALE GENOMIC DNA]</scope>
    <source>
        <strain evidence="4">DSM 25560</strain>
    </source>
</reference>
<dbReference type="Proteomes" id="UP000050668">
    <property type="component" value="Unassembled WGS sequence"/>
</dbReference>
<evidence type="ECO:0000259" key="2">
    <source>
        <dbReference type="SMART" id="SM00065"/>
    </source>
</evidence>
<evidence type="ECO:0000313" key="3">
    <source>
        <dbReference type="EMBL" id="KOS68825.1"/>
    </source>
</evidence>
<feature type="domain" description="GAF" evidence="2">
    <location>
        <begin position="188"/>
        <end position="314"/>
    </location>
</feature>
<dbReference type="Gene3D" id="1.10.10.2840">
    <property type="entry name" value="PucR C-terminal helix-turn-helix domain"/>
    <property type="match status" value="1"/>
</dbReference>
<accession>A0ABR5K1M5</accession>
<comment type="similarity">
    <text evidence="1">Belongs to the CdaR family.</text>
</comment>
<comment type="caution">
    <text evidence="3">The sequence shown here is derived from an EMBL/GenBank/DDBJ whole genome shotgun (WGS) entry which is preliminary data.</text>
</comment>
<dbReference type="EMBL" id="LGRV01000003">
    <property type="protein sequence ID" value="KOS68825.1"/>
    <property type="molecule type" value="Genomic_DNA"/>
</dbReference>
<dbReference type="RefSeq" id="WP_053583677.1">
    <property type="nucleotide sequence ID" value="NZ_LGRV01000003.1"/>
</dbReference>
<dbReference type="InterPro" id="IPR025736">
    <property type="entry name" value="PucR_C-HTH_dom"/>
</dbReference>
<evidence type="ECO:0000256" key="1">
    <source>
        <dbReference type="ARBA" id="ARBA00006754"/>
    </source>
</evidence>
<organism evidence="3 4">
    <name type="scientific">Lysinibacillus contaminans</name>
    <dbReference type="NCBI Taxonomy" id="1293441"/>
    <lineage>
        <taxon>Bacteria</taxon>
        <taxon>Bacillati</taxon>
        <taxon>Bacillota</taxon>
        <taxon>Bacilli</taxon>
        <taxon>Bacillales</taxon>
        <taxon>Bacillaceae</taxon>
        <taxon>Lysinibacillus</taxon>
    </lineage>
</organism>
<protein>
    <submittedName>
        <fullName evidence="3">PucR family transcriptional regulator</fullName>
    </submittedName>
</protein>
<dbReference type="InterPro" id="IPR041522">
    <property type="entry name" value="CdaR_GGDEF"/>
</dbReference>
<gene>
    <name evidence="3" type="ORF">AEA09_09925</name>
</gene>
<sequence>MGEIKEEKIINRLEQHLRMTSRQLIKIGTEEEAIHYLIDSFKSELYCDFVGVILAETGEFVPKAWGGNANEFGNVFPMEIDKCSPVILEQSLHSKETNKREDCILMTKLKETGVKTWFTVPLTDDVHRYGFCIIGFFTYVPLLEMDEIFDEFGKDVAIAISLARRKDQQLRKIEGIEWINRNLSINQSLKENISEFTTRAGLGTNAQSACIYLFNEKENCFDLQVPIYGVKDFNEKVIVGHKNTFKEYFSFIEKSGGHQITIPIVVDLKTIGVLQVGNKNGNLLFSEDDVNTLKLLSDHIAILLENALLYNLEKDHRERLQILLDYQQALVKETVVNDDFHGVTQMLAELYCGSVILLDRFYHPLSYKIEESELGDIGKLREVLENERIRTGTFKVLEPGGPPFLISPINGVNALLGYLAICINNGDLDEFDQLTVELSRNICSIQFIKQKLVLDADKQAKDTLMGKLLVKNIEDEQSILQYANLFQWDIFKPHRVANLSIELAESEVAGLNLFEQTAKKSIVWDYINEIITLKSQKILMATFSEHYLFIVPVEDEKNRKQFWADFYKRVRKAVSKSLIKCEVHLGIGSKVENMNEYSSSYEQSLQVLNVVKSRFKSKGYSLFEEIGSYTILHDLNFSVVTTFIHSQLGVLLDFTDKKNIDLFQTLSVYLRNNGNAKGTSEELFIHRSSLLYRLEKIESVLEIDLNDSETRFNLMMAMKLYDLNRQAFY</sequence>